<dbReference type="InterPro" id="IPR011701">
    <property type="entry name" value="MFS"/>
</dbReference>
<feature type="transmembrane region" description="Helical" evidence="5">
    <location>
        <begin position="40"/>
        <end position="62"/>
    </location>
</feature>
<keyword evidence="4 5" id="KW-0472">Membrane</keyword>
<feature type="transmembrane region" description="Helical" evidence="5">
    <location>
        <begin position="165"/>
        <end position="190"/>
    </location>
</feature>
<keyword evidence="8" id="KW-1185">Reference proteome</keyword>
<feature type="transmembrane region" description="Helical" evidence="5">
    <location>
        <begin position="196"/>
        <end position="216"/>
    </location>
</feature>
<name>A0AA38XX68_9EURO</name>
<feature type="transmembrane region" description="Helical" evidence="5">
    <location>
        <begin position="137"/>
        <end position="158"/>
    </location>
</feature>
<evidence type="ECO:0000259" key="6">
    <source>
        <dbReference type="PROSITE" id="PS50850"/>
    </source>
</evidence>
<dbReference type="InterPro" id="IPR020846">
    <property type="entry name" value="MFS_dom"/>
</dbReference>
<feature type="transmembrane region" description="Helical" evidence="5">
    <location>
        <begin position="312"/>
        <end position="330"/>
    </location>
</feature>
<evidence type="ECO:0000313" key="7">
    <source>
        <dbReference type="EMBL" id="KAJ9626766.1"/>
    </source>
</evidence>
<feature type="transmembrane region" description="Helical" evidence="5">
    <location>
        <begin position="374"/>
        <end position="401"/>
    </location>
</feature>
<dbReference type="PROSITE" id="PS50850">
    <property type="entry name" value="MFS"/>
    <property type="match status" value="1"/>
</dbReference>
<feature type="transmembrane region" description="Helical" evidence="5">
    <location>
        <begin position="265"/>
        <end position="292"/>
    </location>
</feature>
<dbReference type="SUPFAM" id="SSF103473">
    <property type="entry name" value="MFS general substrate transporter"/>
    <property type="match status" value="1"/>
</dbReference>
<comment type="caution">
    <text evidence="7">The sequence shown here is derived from an EMBL/GenBank/DDBJ whole genome shotgun (WGS) entry which is preliminary data.</text>
</comment>
<keyword evidence="2 5" id="KW-0812">Transmembrane</keyword>
<feature type="transmembrane region" description="Helical" evidence="5">
    <location>
        <begin position="408"/>
        <end position="430"/>
    </location>
</feature>
<dbReference type="AlphaFoldDB" id="A0AA38XX68"/>
<dbReference type="EMBL" id="JAPDRN010000080">
    <property type="protein sequence ID" value="KAJ9626766.1"/>
    <property type="molecule type" value="Genomic_DNA"/>
</dbReference>
<feature type="transmembrane region" description="Helical" evidence="5">
    <location>
        <begin position="351"/>
        <end position="368"/>
    </location>
</feature>
<feature type="domain" description="Major facilitator superfamily (MFS) profile" evidence="6">
    <location>
        <begin position="42"/>
        <end position="444"/>
    </location>
</feature>
<feature type="transmembrane region" description="Helical" evidence="5">
    <location>
        <begin position="77"/>
        <end position="95"/>
    </location>
</feature>
<proteinExistence type="predicted"/>
<dbReference type="CDD" id="cd17323">
    <property type="entry name" value="MFS_Tpo1_MDR_like"/>
    <property type="match status" value="1"/>
</dbReference>
<evidence type="ECO:0000256" key="2">
    <source>
        <dbReference type="ARBA" id="ARBA00022692"/>
    </source>
</evidence>
<evidence type="ECO:0000256" key="5">
    <source>
        <dbReference type="SAM" id="Phobius"/>
    </source>
</evidence>
<feature type="transmembrane region" description="Helical" evidence="5">
    <location>
        <begin position="107"/>
        <end position="125"/>
    </location>
</feature>
<reference evidence="7" key="1">
    <citation type="submission" date="2022-10" db="EMBL/GenBank/DDBJ databases">
        <title>Culturing micro-colonial fungi from biological soil crusts in the Mojave desert and describing Neophaeococcomyces mojavensis, and introducing the new genera and species Taxawa tesnikishii.</title>
        <authorList>
            <person name="Kurbessoian T."/>
            <person name="Stajich J.E."/>
        </authorList>
    </citation>
    <scope>NUCLEOTIDE SEQUENCE</scope>
    <source>
        <strain evidence="7">TK_35</strain>
    </source>
</reference>
<gene>
    <name evidence="7" type="ORF">H2204_009911</name>
</gene>
<dbReference type="FunFam" id="1.20.1250.20:FF:000011">
    <property type="entry name" value="MFS multidrug transporter, putative"/>
    <property type="match status" value="1"/>
</dbReference>
<protein>
    <recommendedName>
        <fullName evidence="6">Major facilitator superfamily (MFS) profile domain-containing protein</fullName>
    </recommendedName>
</protein>
<dbReference type="Proteomes" id="UP001172681">
    <property type="component" value="Unassembled WGS sequence"/>
</dbReference>
<evidence type="ECO:0000256" key="4">
    <source>
        <dbReference type="ARBA" id="ARBA00023136"/>
    </source>
</evidence>
<dbReference type="GO" id="GO:0022857">
    <property type="term" value="F:transmembrane transporter activity"/>
    <property type="evidence" value="ECO:0007669"/>
    <property type="project" value="InterPro"/>
</dbReference>
<dbReference type="GO" id="GO:0005886">
    <property type="term" value="C:plasma membrane"/>
    <property type="evidence" value="ECO:0007669"/>
    <property type="project" value="TreeGrafter"/>
</dbReference>
<dbReference type="Gene3D" id="1.20.1250.20">
    <property type="entry name" value="MFS general substrate transporter like domains"/>
    <property type="match status" value="1"/>
</dbReference>
<keyword evidence="3 5" id="KW-1133">Transmembrane helix</keyword>
<dbReference type="InterPro" id="IPR036259">
    <property type="entry name" value="MFS_trans_sf"/>
</dbReference>
<sequence length="444" mass="47905">MHNESSPPYEGRGTAEDPYVVKFKPEDPANPMNWSSARKWLYIGIATISVFAVTMTSSAYSVSSKEISREFHSSSELFSLGIALYVLGFAVGPPLWAPMSELYGRRLPFVLTLSALTAFVGATAGCKNMASLLVLRFISGTFAASPLTNAGALIADLFPPHKRGLAMSLFSAAPFLGPVLGPVVGGFVSITVGWRWVQGVCCILVGAVFVIGCALLPETYGPVVLRQIARRLSQKSSKVYISTFDLSNQSLKASTVFSKAAKRPWVLLFSEPIVLIAAFYLSIIYATIYMLLPAFPIIYSEERGWNAGIGSLPFLGIAVGMLAGMIHYILDDRLRYQRQGKDVTPEDRLPPAMFGAVALPIGMFAFGWTTSTSIHWSASVILSTPFGYGCVLVFNSVLIYLVDSYTIFAASVLAATAILRALFGAGFPLFTSQVSGFLQVIVSD</sequence>
<evidence type="ECO:0000256" key="1">
    <source>
        <dbReference type="ARBA" id="ARBA00004141"/>
    </source>
</evidence>
<dbReference type="PANTHER" id="PTHR23502">
    <property type="entry name" value="MAJOR FACILITATOR SUPERFAMILY"/>
    <property type="match status" value="1"/>
</dbReference>
<organism evidence="7 8">
    <name type="scientific">Knufia peltigerae</name>
    <dbReference type="NCBI Taxonomy" id="1002370"/>
    <lineage>
        <taxon>Eukaryota</taxon>
        <taxon>Fungi</taxon>
        <taxon>Dikarya</taxon>
        <taxon>Ascomycota</taxon>
        <taxon>Pezizomycotina</taxon>
        <taxon>Eurotiomycetes</taxon>
        <taxon>Chaetothyriomycetidae</taxon>
        <taxon>Chaetothyriales</taxon>
        <taxon>Trichomeriaceae</taxon>
        <taxon>Knufia</taxon>
    </lineage>
</organism>
<dbReference type="Pfam" id="PF07690">
    <property type="entry name" value="MFS_1"/>
    <property type="match status" value="1"/>
</dbReference>
<accession>A0AA38XX68</accession>
<evidence type="ECO:0000313" key="8">
    <source>
        <dbReference type="Proteomes" id="UP001172681"/>
    </source>
</evidence>
<dbReference type="PANTHER" id="PTHR23502:SF158">
    <property type="entry name" value="MULTIDRUG TRANSPORTER, PUTATIVE (AFU_ORTHOLOGUE AFUA_3G01890)-RELATED"/>
    <property type="match status" value="1"/>
</dbReference>
<comment type="subcellular location">
    <subcellularLocation>
        <location evidence="1">Membrane</location>
        <topology evidence="1">Multi-pass membrane protein</topology>
    </subcellularLocation>
</comment>
<evidence type="ECO:0000256" key="3">
    <source>
        <dbReference type="ARBA" id="ARBA00022989"/>
    </source>
</evidence>